<name>A0A562K548_9BACI</name>
<protein>
    <submittedName>
        <fullName evidence="2">Uncharacterized protein</fullName>
    </submittedName>
</protein>
<organism evidence="2 3">
    <name type="scientific">Cytobacillus oceanisediminis</name>
    <dbReference type="NCBI Taxonomy" id="665099"/>
    <lineage>
        <taxon>Bacteria</taxon>
        <taxon>Bacillati</taxon>
        <taxon>Bacillota</taxon>
        <taxon>Bacilli</taxon>
        <taxon>Bacillales</taxon>
        <taxon>Bacillaceae</taxon>
        <taxon>Cytobacillus</taxon>
    </lineage>
</organism>
<proteinExistence type="predicted"/>
<accession>A0A562K548</accession>
<evidence type="ECO:0000256" key="1">
    <source>
        <dbReference type="SAM" id="Coils"/>
    </source>
</evidence>
<evidence type="ECO:0000313" key="2">
    <source>
        <dbReference type="EMBL" id="TWH90558.1"/>
    </source>
</evidence>
<dbReference type="Proteomes" id="UP000318667">
    <property type="component" value="Unassembled WGS sequence"/>
</dbReference>
<reference evidence="2 3" key="1">
    <citation type="journal article" date="2015" name="Stand. Genomic Sci.">
        <title>Genomic Encyclopedia of Bacterial and Archaeal Type Strains, Phase III: the genomes of soil and plant-associated and newly described type strains.</title>
        <authorList>
            <person name="Whitman W.B."/>
            <person name="Woyke T."/>
            <person name="Klenk H.P."/>
            <person name="Zhou Y."/>
            <person name="Lilburn T.G."/>
            <person name="Beck B.J."/>
            <person name="De Vos P."/>
            <person name="Vandamme P."/>
            <person name="Eisen J.A."/>
            <person name="Garrity G."/>
            <person name="Hugenholtz P."/>
            <person name="Kyrpides N.C."/>
        </authorList>
    </citation>
    <scope>NUCLEOTIDE SEQUENCE [LARGE SCALE GENOMIC DNA]</scope>
    <source>
        <strain evidence="2 3">CGMCC 1.10115</strain>
    </source>
</reference>
<keyword evidence="3" id="KW-1185">Reference proteome</keyword>
<keyword evidence="1" id="KW-0175">Coiled coil</keyword>
<comment type="caution">
    <text evidence="2">The sequence shown here is derived from an EMBL/GenBank/DDBJ whole genome shotgun (WGS) entry which is preliminary data.</text>
</comment>
<sequence>MLRRSRFERLTYVQMQQKLIHLESELSYFRTNHEGVVQKYNEQLKQMKQDNDLLKRDVQNLKKENETLLLNDYNPKLIAKLDREKSAKHIKELAILEDEIKSLKNQLSDLRQEKEINQQLLLRVEQMQEDLNSLTISLSAAEGEKEQIHEDLIKLNGNYNKLQILLDEQKKNAEKAKIRENLLVSQLSKISDENNQVLKHNETAEKEKQNLEAELADKTSELDKLIKEKNQLITHN</sequence>
<dbReference type="RefSeq" id="WP_144538674.1">
    <property type="nucleotide sequence ID" value="NZ_VLKI01000001.1"/>
</dbReference>
<dbReference type="GeneID" id="65401310"/>
<evidence type="ECO:0000313" key="3">
    <source>
        <dbReference type="Proteomes" id="UP000318667"/>
    </source>
</evidence>
<feature type="coiled-coil region" evidence="1">
    <location>
        <begin position="30"/>
        <end position="228"/>
    </location>
</feature>
<feature type="non-terminal residue" evidence="2">
    <location>
        <position position="236"/>
    </location>
</feature>
<dbReference type="EMBL" id="VLKI01000001">
    <property type="protein sequence ID" value="TWH90558.1"/>
    <property type="molecule type" value="Genomic_DNA"/>
</dbReference>
<dbReference type="AlphaFoldDB" id="A0A562K548"/>
<gene>
    <name evidence="2" type="ORF">IQ19_00001</name>
</gene>